<reference evidence="2" key="1">
    <citation type="submission" date="2021-03" db="EMBL/GenBank/DDBJ databases">
        <title>Draft genome sequence of rust myrtle Austropuccinia psidii MF-1, a brazilian biotype.</title>
        <authorList>
            <person name="Quecine M.C."/>
            <person name="Pachon D.M.R."/>
            <person name="Bonatelli M.L."/>
            <person name="Correr F.H."/>
            <person name="Franceschini L.M."/>
            <person name="Leite T.F."/>
            <person name="Margarido G.R.A."/>
            <person name="Almeida C.A."/>
            <person name="Ferrarezi J.A."/>
            <person name="Labate C.A."/>
        </authorList>
    </citation>
    <scope>NUCLEOTIDE SEQUENCE</scope>
    <source>
        <strain evidence="2">MF-1</strain>
    </source>
</reference>
<evidence type="ECO:0000313" key="2">
    <source>
        <dbReference type="EMBL" id="MBW0541813.1"/>
    </source>
</evidence>
<organism evidence="2 3">
    <name type="scientific">Austropuccinia psidii MF-1</name>
    <dbReference type="NCBI Taxonomy" id="1389203"/>
    <lineage>
        <taxon>Eukaryota</taxon>
        <taxon>Fungi</taxon>
        <taxon>Dikarya</taxon>
        <taxon>Basidiomycota</taxon>
        <taxon>Pucciniomycotina</taxon>
        <taxon>Pucciniomycetes</taxon>
        <taxon>Pucciniales</taxon>
        <taxon>Sphaerophragmiaceae</taxon>
        <taxon>Austropuccinia</taxon>
    </lineage>
</organism>
<feature type="region of interest" description="Disordered" evidence="1">
    <location>
        <begin position="54"/>
        <end position="76"/>
    </location>
</feature>
<dbReference type="AlphaFoldDB" id="A0A9Q3FQ09"/>
<name>A0A9Q3FQ09_9BASI</name>
<evidence type="ECO:0000313" key="3">
    <source>
        <dbReference type="Proteomes" id="UP000765509"/>
    </source>
</evidence>
<evidence type="ECO:0000256" key="1">
    <source>
        <dbReference type="SAM" id="MobiDB-lite"/>
    </source>
</evidence>
<dbReference type="EMBL" id="AVOT02046501">
    <property type="protein sequence ID" value="MBW0541813.1"/>
    <property type="molecule type" value="Genomic_DNA"/>
</dbReference>
<comment type="caution">
    <text evidence="2">The sequence shown here is derived from an EMBL/GenBank/DDBJ whole genome shotgun (WGS) entry which is preliminary data.</text>
</comment>
<feature type="compositionally biased region" description="Polar residues" evidence="1">
    <location>
        <begin position="64"/>
        <end position="76"/>
    </location>
</feature>
<protein>
    <submittedName>
        <fullName evidence="2">Uncharacterized protein</fullName>
    </submittedName>
</protein>
<gene>
    <name evidence="2" type="ORF">O181_081528</name>
</gene>
<accession>A0A9Q3FQ09</accession>
<keyword evidence="3" id="KW-1185">Reference proteome</keyword>
<sequence length="167" mass="18320">MGSLGPLWPKYNAAKRGQGGSSSAPKARWVPNHKWAHLSQFWPKNWPRATSSCNSAHGLWQPPEATSSAPRKDSPQVQWKTFPTSMHPALKDQGVAHIWYNIPLCTIVSQQSNVEVSRTELRDSKSSLQSITNSKGGFFSYSVWQLPGGYQKTIQAPQPPGPAGVGL</sequence>
<proteinExistence type="predicted"/>
<dbReference type="Proteomes" id="UP000765509">
    <property type="component" value="Unassembled WGS sequence"/>
</dbReference>